<evidence type="ECO:0000313" key="2">
    <source>
        <dbReference type="EMBL" id="TRW24622.1"/>
    </source>
</evidence>
<dbReference type="RefSeq" id="WP_143373026.1">
    <property type="nucleotide sequence ID" value="NZ_VJVZ01000005.1"/>
</dbReference>
<keyword evidence="3" id="KW-1185">Reference proteome</keyword>
<protein>
    <recommendedName>
        <fullName evidence="4">Membrane protein involved in the export of O-antigen and teichoic acid</fullName>
    </recommendedName>
</protein>
<feature type="transmembrane region" description="Helical" evidence="1">
    <location>
        <begin position="465"/>
        <end position="487"/>
    </location>
</feature>
<comment type="caution">
    <text evidence="2">The sequence shown here is derived from an EMBL/GenBank/DDBJ whole genome shotgun (WGS) entry which is preliminary data.</text>
</comment>
<feature type="transmembrane region" description="Helical" evidence="1">
    <location>
        <begin position="380"/>
        <end position="401"/>
    </location>
</feature>
<feature type="transmembrane region" description="Helical" evidence="1">
    <location>
        <begin position="44"/>
        <end position="61"/>
    </location>
</feature>
<evidence type="ECO:0008006" key="4">
    <source>
        <dbReference type="Google" id="ProtNLM"/>
    </source>
</evidence>
<sequence>MLQLKVDRGYFNSVKWGGYSIGISFVRQILLVPAFIHAVGSNNYAFWILLSSIVLMIRAVNLGQLHYSSNLINLGYHKNGDIKDELIVAQGANYIYIIIQLLLGAVMAVPFLLSALSTFSVDYIISNNGQYSLLLLVLGKVIFQYNNLFLLRIFEPLGKIKTTIKYQTIGELFDFAVTVAAIYITKSIFITCASIFASNLLFSVFTLLYVKANVPFVIPFFNGLSVQKSWWVVKKSFLLTCSFLVEKVNENGINLLIPNLFATSILPVFTTSRVISNSVFRVSNAAVIPLMPDIQKHFSLANPGYIISRMVSFWKISGFVIIAGVTIVLPLLPYIYTKWTGDKLEFNLSIVCYLIMAVSIQNFGMIINEFFKKTNYSKQIFIYNVIRSSLTVACLIAFGYAYYSEGLGLAILIGEVLSLIYMLAIIRNAFKAQLPVLVIIRFLTPVVLFCISLSLYMLFLNYWLFLFLNILILISYKFTPGAIIGYTDNLTKP</sequence>
<feature type="transmembrane region" description="Helical" evidence="1">
    <location>
        <begin position="172"/>
        <end position="196"/>
    </location>
</feature>
<proteinExistence type="predicted"/>
<keyword evidence="1" id="KW-1133">Transmembrane helix</keyword>
<feature type="transmembrane region" description="Helical" evidence="1">
    <location>
        <begin position="94"/>
        <end position="119"/>
    </location>
</feature>
<organism evidence="2 3">
    <name type="scientific">Flavobacterium zepuense</name>
    <dbReference type="NCBI Taxonomy" id="2593302"/>
    <lineage>
        <taxon>Bacteria</taxon>
        <taxon>Pseudomonadati</taxon>
        <taxon>Bacteroidota</taxon>
        <taxon>Flavobacteriia</taxon>
        <taxon>Flavobacteriales</taxon>
        <taxon>Flavobacteriaceae</taxon>
        <taxon>Flavobacterium</taxon>
    </lineage>
</organism>
<feature type="transmembrane region" description="Helical" evidence="1">
    <location>
        <begin position="131"/>
        <end position="151"/>
    </location>
</feature>
<dbReference type="AlphaFoldDB" id="A0A552V2B8"/>
<reference evidence="2 3" key="1">
    <citation type="submission" date="2019-07" db="EMBL/GenBank/DDBJ databases">
        <title>Flavobacterium sp. nov., isolated from glacier ice.</title>
        <authorList>
            <person name="Liu Q."/>
            <person name="Xin Y.-H."/>
        </authorList>
    </citation>
    <scope>NUCLEOTIDE SEQUENCE [LARGE SCALE GENOMIC DNA]</scope>
    <source>
        <strain evidence="2 3">ZT4R6</strain>
    </source>
</reference>
<feature type="transmembrane region" description="Helical" evidence="1">
    <location>
        <begin position="348"/>
        <end position="368"/>
    </location>
</feature>
<keyword evidence="1" id="KW-0472">Membrane</keyword>
<name>A0A552V2B8_9FLAO</name>
<accession>A0A552V2B8</accession>
<dbReference type="EMBL" id="VJVZ01000005">
    <property type="protein sequence ID" value="TRW24622.1"/>
    <property type="molecule type" value="Genomic_DNA"/>
</dbReference>
<feature type="transmembrane region" description="Helical" evidence="1">
    <location>
        <begin position="407"/>
        <end position="426"/>
    </location>
</feature>
<dbReference type="OrthoDB" id="1376260at2"/>
<evidence type="ECO:0000256" key="1">
    <source>
        <dbReference type="SAM" id="Phobius"/>
    </source>
</evidence>
<feature type="transmembrane region" description="Helical" evidence="1">
    <location>
        <begin position="202"/>
        <end position="221"/>
    </location>
</feature>
<evidence type="ECO:0000313" key="3">
    <source>
        <dbReference type="Proteomes" id="UP000320643"/>
    </source>
</evidence>
<dbReference type="Proteomes" id="UP000320643">
    <property type="component" value="Unassembled WGS sequence"/>
</dbReference>
<keyword evidence="1" id="KW-0812">Transmembrane</keyword>
<feature type="transmembrane region" description="Helical" evidence="1">
    <location>
        <begin position="316"/>
        <end position="336"/>
    </location>
</feature>
<feature type="transmembrane region" description="Helical" evidence="1">
    <location>
        <begin position="438"/>
        <end position="459"/>
    </location>
</feature>
<gene>
    <name evidence="2" type="ORF">FMM05_08905</name>
</gene>
<feature type="transmembrane region" description="Helical" evidence="1">
    <location>
        <begin position="16"/>
        <end position="38"/>
    </location>
</feature>